<feature type="compositionally biased region" description="Basic and acidic residues" evidence="2">
    <location>
        <begin position="89"/>
        <end position="103"/>
    </location>
</feature>
<feature type="region of interest" description="Disordered" evidence="2">
    <location>
        <begin position="1"/>
        <end position="103"/>
    </location>
</feature>
<gene>
    <name evidence="4" type="ORF">MEUPH1_LOCUS10141</name>
</gene>
<reference evidence="4 5" key="1">
    <citation type="submission" date="2023-01" db="EMBL/GenBank/DDBJ databases">
        <authorList>
            <person name="Whitehead M."/>
        </authorList>
    </citation>
    <scope>NUCLEOTIDE SEQUENCE [LARGE SCALE GENOMIC DNA]</scope>
</reference>
<feature type="compositionally biased region" description="Basic residues" evidence="2">
    <location>
        <begin position="7"/>
        <end position="28"/>
    </location>
</feature>
<keyword evidence="1" id="KW-0479">Metal-binding</keyword>
<dbReference type="PROSITE" id="PS50158">
    <property type="entry name" value="ZF_CCHC"/>
    <property type="match status" value="1"/>
</dbReference>
<keyword evidence="5" id="KW-1185">Reference proteome</keyword>
<dbReference type="Proteomes" id="UP001160148">
    <property type="component" value="Unassembled WGS sequence"/>
</dbReference>
<organism evidence="4 5">
    <name type="scientific">Macrosiphum euphorbiae</name>
    <name type="common">potato aphid</name>
    <dbReference type="NCBI Taxonomy" id="13131"/>
    <lineage>
        <taxon>Eukaryota</taxon>
        <taxon>Metazoa</taxon>
        <taxon>Ecdysozoa</taxon>
        <taxon>Arthropoda</taxon>
        <taxon>Hexapoda</taxon>
        <taxon>Insecta</taxon>
        <taxon>Pterygota</taxon>
        <taxon>Neoptera</taxon>
        <taxon>Paraneoptera</taxon>
        <taxon>Hemiptera</taxon>
        <taxon>Sternorrhyncha</taxon>
        <taxon>Aphidomorpha</taxon>
        <taxon>Aphidoidea</taxon>
        <taxon>Aphididae</taxon>
        <taxon>Macrosiphini</taxon>
        <taxon>Macrosiphum</taxon>
    </lineage>
</organism>
<evidence type="ECO:0000313" key="5">
    <source>
        <dbReference type="Proteomes" id="UP001160148"/>
    </source>
</evidence>
<dbReference type="SUPFAM" id="SSF57756">
    <property type="entry name" value="Retrovirus zinc finger-like domains"/>
    <property type="match status" value="1"/>
</dbReference>
<dbReference type="InterPro" id="IPR036875">
    <property type="entry name" value="Znf_CCHC_sf"/>
</dbReference>
<keyword evidence="1" id="KW-0862">Zinc</keyword>
<proteinExistence type="predicted"/>
<dbReference type="Gene3D" id="4.10.60.10">
    <property type="entry name" value="Zinc finger, CCHC-type"/>
    <property type="match status" value="1"/>
</dbReference>
<evidence type="ECO:0000259" key="3">
    <source>
        <dbReference type="PROSITE" id="PS50158"/>
    </source>
</evidence>
<evidence type="ECO:0000256" key="2">
    <source>
        <dbReference type="SAM" id="MobiDB-lite"/>
    </source>
</evidence>
<dbReference type="SMART" id="SM00343">
    <property type="entry name" value="ZnF_C2HC"/>
    <property type="match status" value="1"/>
</dbReference>
<name>A0AAV0WE88_9HEMI</name>
<protein>
    <recommendedName>
        <fullName evidence="3">CCHC-type domain-containing protein</fullName>
    </recommendedName>
</protein>
<accession>A0AAV0WE88</accession>
<feature type="compositionally biased region" description="Pro residues" evidence="2">
    <location>
        <begin position="45"/>
        <end position="64"/>
    </location>
</feature>
<evidence type="ECO:0000313" key="4">
    <source>
        <dbReference type="EMBL" id="CAI6354097.1"/>
    </source>
</evidence>
<dbReference type="GO" id="GO:0008270">
    <property type="term" value="F:zinc ion binding"/>
    <property type="evidence" value="ECO:0007669"/>
    <property type="project" value="UniProtKB-KW"/>
</dbReference>
<keyword evidence="1" id="KW-0863">Zinc-finger</keyword>
<sequence length="103" mass="11315">MGNASGRVRKRLQKQKNKRRCYKCRRTGHLIVDCPDTTTRRGNKGPPPPPLPPPPPQTPTPPTATPQTGEETDGTMDIVTKDMSMVTVHSEESRGVSSHNADE</sequence>
<evidence type="ECO:0000256" key="1">
    <source>
        <dbReference type="PROSITE-ProRule" id="PRU00047"/>
    </source>
</evidence>
<dbReference type="GO" id="GO:0003676">
    <property type="term" value="F:nucleic acid binding"/>
    <property type="evidence" value="ECO:0007669"/>
    <property type="project" value="InterPro"/>
</dbReference>
<feature type="domain" description="CCHC-type" evidence="3">
    <location>
        <begin position="19"/>
        <end position="36"/>
    </location>
</feature>
<dbReference type="Pfam" id="PF00098">
    <property type="entry name" value="zf-CCHC"/>
    <property type="match status" value="1"/>
</dbReference>
<dbReference type="EMBL" id="CARXXK010000002">
    <property type="protein sequence ID" value="CAI6354097.1"/>
    <property type="molecule type" value="Genomic_DNA"/>
</dbReference>
<dbReference type="InterPro" id="IPR001878">
    <property type="entry name" value="Znf_CCHC"/>
</dbReference>
<comment type="caution">
    <text evidence="4">The sequence shown here is derived from an EMBL/GenBank/DDBJ whole genome shotgun (WGS) entry which is preliminary data.</text>
</comment>
<dbReference type="AlphaFoldDB" id="A0AAV0WE88"/>